<gene>
    <name evidence="2" type="primary">ttgE</name>
    <name evidence="2" type="ORF">CLOSAC_15130</name>
</gene>
<feature type="transmembrane region" description="Helical" evidence="1">
    <location>
        <begin position="988"/>
        <end position="1012"/>
    </location>
</feature>
<evidence type="ECO:0000313" key="3">
    <source>
        <dbReference type="Proteomes" id="UP000191154"/>
    </source>
</evidence>
<evidence type="ECO:0000313" key="2">
    <source>
        <dbReference type="EMBL" id="OOM14633.1"/>
    </source>
</evidence>
<keyword evidence="1" id="KW-0472">Membrane</keyword>
<dbReference type="InterPro" id="IPR001036">
    <property type="entry name" value="Acrflvin-R"/>
</dbReference>
<accession>A0A1S8NE07</accession>
<comment type="caution">
    <text evidence="2">The sequence shown here is derived from an EMBL/GenBank/DDBJ whole genome shotgun (WGS) entry which is preliminary data.</text>
</comment>
<dbReference type="PANTHER" id="PTHR32063:SF18">
    <property type="entry name" value="CATION EFFLUX SYSTEM PROTEIN"/>
    <property type="match status" value="1"/>
</dbReference>
<dbReference type="Gene3D" id="3.30.70.1430">
    <property type="entry name" value="Multidrug efflux transporter AcrB pore domain"/>
    <property type="match status" value="2"/>
</dbReference>
<dbReference type="GO" id="GO:0042910">
    <property type="term" value="F:xenobiotic transmembrane transporter activity"/>
    <property type="evidence" value="ECO:0007669"/>
    <property type="project" value="TreeGrafter"/>
</dbReference>
<feature type="transmembrane region" description="Helical" evidence="1">
    <location>
        <begin position="330"/>
        <end position="349"/>
    </location>
</feature>
<keyword evidence="1" id="KW-1133">Transmembrane helix</keyword>
<dbReference type="SUPFAM" id="SSF82693">
    <property type="entry name" value="Multidrug efflux transporter AcrB pore domain, PN1, PN2, PC1 and PC2 subdomains"/>
    <property type="match status" value="2"/>
</dbReference>
<dbReference type="Gene3D" id="3.30.70.1320">
    <property type="entry name" value="Multidrug efflux transporter AcrB pore domain like"/>
    <property type="match status" value="1"/>
</dbReference>
<dbReference type="EMBL" id="LZYZ01000002">
    <property type="protein sequence ID" value="OOM14633.1"/>
    <property type="molecule type" value="Genomic_DNA"/>
</dbReference>
<feature type="transmembrane region" description="Helical" evidence="1">
    <location>
        <begin position="956"/>
        <end position="976"/>
    </location>
</feature>
<feature type="transmembrane region" description="Helical" evidence="1">
    <location>
        <begin position="427"/>
        <end position="447"/>
    </location>
</feature>
<dbReference type="Pfam" id="PF00873">
    <property type="entry name" value="ACR_tran"/>
    <property type="match status" value="1"/>
</dbReference>
<feature type="transmembrane region" description="Helical" evidence="1">
    <location>
        <begin position="859"/>
        <end position="879"/>
    </location>
</feature>
<feature type="transmembrane region" description="Helical" evidence="1">
    <location>
        <begin position="382"/>
        <end position="401"/>
    </location>
</feature>
<protein>
    <submittedName>
        <fullName evidence="2">Toluene efflux pump membrane transporter TtgE</fullName>
    </submittedName>
</protein>
<dbReference type="SUPFAM" id="SSF82714">
    <property type="entry name" value="Multidrug efflux transporter AcrB TolC docking domain, DN and DC subdomains"/>
    <property type="match status" value="2"/>
</dbReference>
<sequence length="1032" mass="114354">MIDFVVKKKKITILFFVIAAIGGLYSFATLTRQESPDITSHSAVVTTVVPGATPENVEKAVTKKLEDKIKEMQGIKAITSDSRENVSVITIELNKNQKPKEKWEELRKKVKDAEADLPDNAKTPQVNDELSKTFIQTLNITGDSLDDLHSARESIDRWKDQLKTVQGVTNVTVVGMPEKQVRVDLDTQKMYNYGVSWKQVSVAIKGDRDKTPLGNLDNENHRYQLKLDESYNPETLNEIIVSTTKDGNQIYLKDIGKAYMSTEKIDHYVYHNNKPAVSMTISSETGTDIPSTQKIITQKIESFKNSVPSGIQFENVYSASERLDELFGSLSHEMIAAIASVLIICSLGLSLIDSIIVALAIPISMSVGLMMAPVFGVTFNQITIYGLIVVLGILVDDAVVVNDNIDRHMLELNQSIDEAVINGPKEVFTSILTATLATICTFIPIAFLPGMTGEFARPLPVVVTFSMIASMFMSLTIIPIFRQWYGGKHKIENEDKNKPAGLLGKQIKMMTNVYANKFMPKILKSPSKFVIIAILITVISYSLMLFIPIQLFPKADRSEFLINITNQTGSSIKDTKEIVEDVSKWVSSQPDVKLVSAYVGGPAPAMFVSNESIGDGEESGQILVKVDTKKVSSENLIKEWNTKVKDNFPQAEVVPKQLQLGLPVGKPVVIRIYGQDMDKLRTSAQDVKGKLKSINGVTNVKDNIGIDNYSYKVEVNESVMNKMQVNYSDITSTIRLINDGITVDKFDDKNDLSDIVIYASKSNEDPMIDFQRLSVPNAIGEQVPLKQLVKITPSFEINSISHRNLERYVEISADVTHETTGDMAMKQIKQEMKKINLPDGYTWECGGETIESVDIFVDLIKLLAVAAILIIVLIILQFYSFSIPAIIASTFLLAFGGSMIGLFITGKQLGFMAMLGIITLIGIVARNGIVLIEFIEDERKKGVELNQAVIKAGEARLRPVMLTAFTAIVGLVPMAITGEVLFKPMAISIIFGLMYATMLTLVVVPALYIIIVKWKNKFFNAKFKTDSINKNI</sequence>
<dbReference type="AlphaFoldDB" id="A0A1S8NE07"/>
<feature type="transmembrane region" description="Helical" evidence="1">
    <location>
        <begin position="529"/>
        <end position="552"/>
    </location>
</feature>
<dbReference type="Gene3D" id="1.20.1640.10">
    <property type="entry name" value="Multidrug efflux transporter AcrB transmembrane domain"/>
    <property type="match status" value="2"/>
</dbReference>
<dbReference type="RefSeq" id="WP_077864877.1">
    <property type="nucleotide sequence ID" value="NZ_LZYZ01000002.1"/>
</dbReference>
<feature type="transmembrane region" description="Helical" evidence="1">
    <location>
        <begin position="911"/>
        <end position="935"/>
    </location>
</feature>
<organism evidence="2 3">
    <name type="scientific">Clostridium saccharobutylicum</name>
    <dbReference type="NCBI Taxonomy" id="169679"/>
    <lineage>
        <taxon>Bacteria</taxon>
        <taxon>Bacillati</taxon>
        <taxon>Bacillota</taxon>
        <taxon>Clostridia</taxon>
        <taxon>Eubacteriales</taxon>
        <taxon>Clostridiaceae</taxon>
        <taxon>Clostridium</taxon>
    </lineage>
</organism>
<feature type="transmembrane region" description="Helical" evidence="1">
    <location>
        <begin position="12"/>
        <end position="30"/>
    </location>
</feature>
<dbReference type="PANTHER" id="PTHR32063">
    <property type="match status" value="1"/>
</dbReference>
<reference evidence="2 3" key="1">
    <citation type="submission" date="2016-05" db="EMBL/GenBank/DDBJ databases">
        <title>Microbial solvent formation.</title>
        <authorList>
            <person name="Poehlein A."/>
            <person name="Montoya Solano J.D."/>
            <person name="Flitsch S."/>
            <person name="Krabben P."/>
            <person name="Duerre P."/>
            <person name="Daniel R."/>
        </authorList>
    </citation>
    <scope>NUCLEOTIDE SEQUENCE [LARGE SCALE GENOMIC DNA]</scope>
    <source>
        <strain evidence="2 3">L1-8</strain>
    </source>
</reference>
<dbReference type="InterPro" id="IPR027463">
    <property type="entry name" value="AcrB_DN_DC_subdom"/>
</dbReference>
<feature type="transmembrane region" description="Helical" evidence="1">
    <location>
        <begin position="459"/>
        <end position="481"/>
    </location>
</feature>
<dbReference type="Gene3D" id="3.30.70.1440">
    <property type="entry name" value="Multidrug efflux transporter AcrB pore domain"/>
    <property type="match status" value="1"/>
</dbReference>
<dbReference type="Proteomes" id="UP000191154">
    <property type="component" value="Unassembled WGS sequence"/>
</dbReference>
<dbReference type="Gene3D" id="3.30.2090.10">
    <property type="entry name" value="Multidrug efflux transporter AcrB TolC docking domain, DN and DC subdomains"/>
    <property type="match status" value="2"/>
</dbReference>
<dbReference type="SUPFAM" id="SSF82866">
    <property type="entry name" value="Multidrug efflux transporter AcrB transmembrane domain"/>
    <property type="match status" value="2"/>
</dbReference>
<name>A0A1S8NE07_CLOSA</name>
<feature type="transmembrane region" description="Helical" evidence="1">
    <location>
        <begin position="886"/>
        <end position="905"/>
    </location>
</feature>
<evidence type="ECO:0000256" key="1">
    <source>
        <dbReference type="SAM" id="Phobius"/>
    </source>
</evidence>
<dbReference type="GO" id="GO:0005886">
    <property type="term" value="C:plasma membrane"/>
    <property type="evidence" value="ECO:0007669"/>
    <property type="project" value="TreeGrafter"/>
</dbReference>
<proteinExistence type="predicted"/>
<feature type="transmembrane region" description="Helical" evidence="1">
    <location>
        <begin position="356"/>
        <end position="376"/>
    </location>
</feature>
<keyword evidence="1" id="KW-0812">Transmembrane</keyword>
<dbReference type="PRINTS" id="PR00702">
    <property type="entry name" value="ACRIFLAVINRP"/>
</dbReference>